<feature type="region of interest" description="Disordered" evidence="1">
    <location>
        <begin position="17"/>
        <end position="48"/>
    </location>
</feature>
<feature type="region of interest" description="Disordered" evidence="1">
    <location>
        <begin position="397"/>
        <end position="425"/>
    </location>
</feature>
<dbReference type="Gene3D" id="3.90.70.10">
    <property type="entry name" value="Cysteine proteinases"/>
    <property type="match status" value="1"/>
</dbReference>
<protein>
    <submittedName>
        <fullName evidence="3">Ubiquitin carboxyl-terminal hydrolase</fullName>
    </submittedName>
</protein>
<dbReference type="GO" id="GO:0005634">
    <property type="term" value="C:nucleus"/>
    <property type="evidence" value="ECO:0007669"/>
    <property type="project" value="TreeGrafter"/>
</dbReference>
<dbReference type="GO" id="GO:0004843">
    <property type="term" value="F:cysteine-type deubiquitinase activity"/>
    <property type="evidence" value="ECO:0007669"/>
    <property type="project" value="InterPro"/>
</dbReference>
<feature type="compositionally biased region" description="Low complexity" evidence="1">
    <location>
        <begin position="150"/>
        <end position="160"/>
    </location>
</feature>
<dbReference type="STRING" id="1764295.A0A5B8MHR1"/>
<dbReference type="Pfam" id="PF00443">
    <property type="entry name" value="UCH"/>
    <property type="match status" value="1"/>
</dbReference>
<dbReference type="InterPro" id="IPR038765">
    <property type="entry name" value="Papain-like_cys_pep_sf"/>
</dbReference>
<gene>
    <name evidence="3" type="ORF">A3770_03p25070</name>
</gene>
<dbReference type="Proteomes" id="UP000316726">
    <property type="component" value="Chromosome 3"/>
</dbReference>
<proteinExistence type="predicted"/>
<organism evidence="3 4">
    <name type="scientific">Chloropicon primus</name>
    <dbReference type="NCBI Taxonomy" id="1764295"/>
    <lineage>
        <taxon>Eukaryota</taxon>
        <taxon>Viridiplantae</taxon>
        <taxon>Chlorophyta</taxon>
        <taxon>Chloropicophyceae</taxon>
        <taxon>Chloropicales</taxon>
        <taxon>Chloropicaceae</taxon>
        <taxon>Chloropicon</taxon>
    </lineage>
</organism>
<dbReference type="SUPFAM" id="SSF54001">
    <property type="entry name" value="Cysteine proteinases"/>
    <property type="match status" value="1"/>
</dbReference>
<dbReference type="InterPro" id="IPR050164">
    <property type="entry name" value="Peptidase_C19"/>
</dbReference>
<evidence type="ECO:0000259" key="2">
    <source>
        <dbReference type="PROSITE" id="PS50235"/>
    </source>
</evidence>
<keyword evidence="3" id="KW-0378">Hydrolase</keyword>
<dbReference type="GO" id="GO:0016579">
    <property type="term" value="P:protein deubiquitination"/>
    <property type="evidence" value="ECO:0007669"/>
    <property type="project" value="InterPro"/>
</dbReference>
<feature type="domain" description="USP" evidence="2">
    <location>
        <begin position="173"/>
        <end position="491"/>
    </location>
</feature>
<evidence type="ECO:0000313" key="4">
    <source>
        <dbReference type="Proteomes" id="UP000316726"/>
    </source>
</evidence>
<dbReference type="InterPro" id="IPR028889">
    <property type="entry name" value="USP"/>
</dbReference>
<name>A0A5B8MHR1_9CHLO</name>
<dbReference type="OrthoDB" id="289038at2759"/>
<feature type="region of interest" description="Disordered" evidence="1">
    <location>
        <begin position="86"/>
        <end position="160"/>
    </location>
</feature>
<dbReference type="AlphaFoldDB" id="A0A5B8MHR1"/>
<dbReference type="PANTHER" id="PTHR24006">
    <property type="entry name" value="UBIQUITIN CARBOXYL-TERMINAL HYDROLASE"/>
    <property type="match status" value="1"/>
</dbReference>
<dbReference type="GO" id="GO:0005829">
    <property type="term" value="C:cytosol"/>
    <property type="evidence" value="ECO:0007669"/>
    <property type="project" value="TreeGrafter"/>
</dbReference>
<dbReference type="PROSITE" id="PS50235">
    <property type="entry name" value="USP_3"/>
    <property type="match status" value="1"/>
</dbReference>
<accession>A0A5B8MHR1</accession>
<dbReference type="InterPro" id="IPR001394">
    <property type="entry name" value="Peptidase_C19_UCH"/>
</dbReference>
<sequence length="491" mass="52868">MVVGSKRGRLAVLAATRGGGVAGPTPKKKGPKVPSLFGATPPSNAKAADNGLLVEKNLSFSKLVTREESFAPKVEEVARVYTPSKAAPKSPLSHFKVAGKRRSAGATPVKQQQRLAQDDAFKRTPPPSFSPSKARRALPLPPSTPEPGRARSLGAALAARASEARRSSSAGGAGLQNFGQTCYMNAVLSVLIRTPSFARRVCRGSKGVAGALNVLIKGKDGGEAVRPPTELLMFRGGQQEDSHEFYLRLLEKLDDQSRLDEGGEVEGRGTLATTSCPSSPFTGSVEHSYTCSSCGHKSSSAESFKNISVTLPTSQEVPISVQGLVERYFAAEEIFKDCDSCKGRNIKHEKTQTLKRFPTVLCVHMKRLVSTDAGKLHKNTLDHPMDKTVSLPALDARTNANANTPEKEEEERELAPSSLAPQTPGISPSGAVFELYGAVFHRGGAESGHYVSFVRGDGDDWHLYNDSFVRASSWEEVRAQRDSFMLFFNKL</sequence>
<evidence type="ECO:0000313" key="3">
    <source>
        <dbReference type="EMBL" id="QDZ19989.1"/>
    </source>
</evidence>
<dbReference type="EMBL" id="CP031036">
    <property type="protein sequence ID" value="QDZ19989.1"/>
    <property type="molecule type" value="Genomic_DNA"/>
</dbReference>
<reference evidence="3 4" key="1">
    <citation type="submission" date="2018-07" db="EMBL/GenBank/DDBJ databases">
        <title>The complete nuclear genome of the prasinophyte Chloropicon primus (CCMP1205).</title>
        <authorList>
            <person name="Pombert J.-F."/>
            <person name="Otis C."/>
            <person name="Turmel M."/>
            <person name="Lemieux C."/>
        </authorList>
    </citation>
    <scope>NUCLEOTIDE SEQUENCE [LARGE SCALE GENOMIC DNA]</scope>
    <source>
        <strain evidence="3 4">CCMP1205</strain>
    </source>
</reference>
<keyword evidence="4" id="KW-1185">Reference proteome</keyword>
<dbReference type="CDD" id="cd02257">
    <property type="entry name" value="Peptidase_C19"/>
    <property type="match status" value="1"/>
</dbReference>
<evidence type="ECO:0000256" key="1">
    <source>
        <dbReference type="SAM" id="MobiDB-lite"/>
    </source>
</evidence>